<dbReference type="PANTHER" id="PTHR39198">
    <property type="entry name" value="HYPOTHETICAL MEMBRANE PROTEIN, CONSERVED"/>
    <property type="match status" value="1"/>
</dbReference>
<reference evidence="3" key="1">
    <citation type="submission" date="2022-06" db="EMBL/GenBank/DDBJ databases">
        <title>Aquibacillus sp. a new bacterium isolated from soil saline samples.</title>
        <authorList>
            <person name="Galisteo C."/>
            <person name="De La Haba R."/>
            <person name="Sanchez-Porro C."/>
            <person name="Ventosa A."/>
        </authorList>
    </citation>
    <scope>NUCLEOTIDE SEQUENCE</scope>
    <source>
        <strain evidence="3">3ASR75-54</strain>
    </source>
</reference>
<keyword evidence="1" id="KW-1133">Transmembrane helix</keyword>
<evidence type="ECO:0000313" key="3">
    <source>
        <dbReference type="EMBL" id="MDC3418529.1"/>
    </source>
</evidence>
<dbReference type="Gene3D" id="2.60.40.10">
    <property type="entry name" value="Immunoglobulins"/>
    <property type="match status" value="2"/>
</dbReference>
<keyword evidence="1" id="KW-0812">Transmembrane</keyword>
<proteinExistence type="predicted"/>
<sequence>MFKKILTVLVILITVGPGLGVTKSYAASHLTLFTPYTGLAVTPGETINYSIDVTNSSSSIESITFDVNNLPDGFEQSITSGGRDIRQLSIKPNGEETINLEVTVPLKVQKADYRFELVANGADGTVASLDFLTTVTEQGTFKTELTSDQPNMEGYADSTFSYSAKIRNRTAEKQTYALSTKAPEGWSVQFKVDGQNVTSVTLDPNSSKDISINMTPAQNVTADTYTIPIQASTSNTTAEATLEAVITGSYDINLTTKDGRLSTDITAGNDKTIDLVVENTGTTTLTDIDITASTPPNWESEFDISTIPQLAAGESKTIKATLTAPDDAIAGDYVTTFTAETAQASSDASFRVSVATSTVWGFIGVLIILAVVFGLYYLIRKYGRR</sequence>
<keyword evidence="1" id="KW-0472">Membrane</keyword>
<accession>A0A9X3WJF9</accession>
<dbReference type="PANTHER" id="PTHR39198:SF1">
    <property type="entry name" value="ALPHA-GALACTOSIDASE NEW3 DOMAIN-CONTAINING PROTEIN"/>
    <property type="match status" value="1"/>
</dbReference>
<dbReference type="Proteomes" id="UP001145069">
    <property type="component" value="Unassembled WGS sequence"/>
</dbReference>
<dbReference type="RefSeq" id="WP_272447598.1">
    <property type="nucleotide sequence ID" value="NZ_JAMQKC010000030.1"/>
</dbReference>
<organism evidence="3 4">
    <name type="scientific">Aquibacillus salsiterrae</name>
    <dbReference type="NCBI Taxonomy" id="2950439"/>
    <lineage>
        <taxon>Bacteria</taxon>
        <taxon>Bacillati</taxon>
        <taxon>Bacillota</taxon>
        <taxon>Bacilli</taxon>
        <taxon>Bacillales</taxon>
        <taxon>Bacillaceae</taxon>
        <taxon>Aquibacillus</taxon>
    </lineage>
</organism>
<evidence type="ECO:0000256" key="1">
    <source>
        <dbReference type="SAM" id="Phobius"/>
    </source>
</evidence>
<protein>
    <submittedName>
        <fullName evidence="3">NEW3 domain-containing protein</fullName>
    </submittedName>
</protein>
<feature type="transmembrane region" description="Helical" evidence="1">
    <location>
        <begin position="359"/>
        <end position="379"/>
    </location>
</feature>
<dbReference type="Pfam" id="PF10633">
    <property type="entry name" value="NPCBM_assoc"/>
    <property type="match status" value="1"/>
</dbReference>
<dbReference type="InterPro" id="IPR013783">
    <property type="entry name" value="Ig-like_fold"/>
</dbReference>
<evidence type="ECO:0000313" key="4">
    <source>
        <dbReference type="Proteomes" id="UP001145069"/>
    </source>
</evidence>
<feature type="domain" description="Alpha-galactosidase NEW3" evidence="2">
    <location>
        <begin position="265"/>
        <end position="340"/>
    </location>
</feature>
<name>A0A9X3WJF9_9BACI</name>
<dbReference type="InterPro" id="IPR018905">
    <property type="entry name" value="A-galactase_NEW3"/>
</dbReference>
<dbReference type="AlphaFoldDB" id="A0A9X3WJF9"/>
<keyword evidence="4" id="KW-1185">Reference proteome</keyword>
<comment type="caution">
    <text evidence="3">The sequence shown here is derived from an EMBL/GenBank/DDBJ whole genome shotgun (WGS) entry which is preliminary data.</text>
</comment>
<dbReference type="EMBL" id="JAMQKC010000030">
    <property type="protein sequence ID" value="MDC3418529.1"/>
    <property type="molecule type" value="Genomic_DNA"/>
</dbReference>
<gene>
    <name evidence="3" type="ORF">NC799_16845</name>
</gene>
<evidence type="ECO:0000259" key="2">
    <source>
        <dbReference type="Pfam" id="PF10633"/>
    </source>
</evidence>